<evidence type="ECO:0000256" key="1">
    <source>
        <dbReference type="SAM" id="Coils"/>
    </source>
</evidence>
<sequence length="267" mass="30036">MDPRTPQPGGEAPFSLAPSIFLPFKGFDPGDAPTLDHTQRLQKIVQKLPEQQAGVRGNMVCMVEQRVKHLKARAKEELDEIEGDYEDDSGDPEERKRVRSELDAMFERTKKLVKEGAKSEDFEVKPGDYKFHRSNGGTNPNRDFAMGGVKTYSKQPRTARMVWEGLSKDLMEVVDRAAYEMDAYNRHAQNTLSVYEQALERRGVRHAAPPAATGVSGGILRNRHEESPIDMHAIRRMSTGMPLVGVAPTPPTRSYEKFDEIARRGSR</sequence>
<keyword evidence="1" id="KW-0175">Coiled coil</keyword>
<dbReference type="AlphaFoldDB" id="A0A2J6PIL3"/>
<evidence type="ECO:0000313" key="3">
    <source>
        <dbReference type="EMBL" id="PMD13867.1"/>
    </source>
</evidence>
<keyword evidence="4" id="KW-1185">Reference proteome</keyword>
<evidence type="ECO:0000313" key="4">
    <source>
        <dbReference type="Proteomes" id="UP000235672"/>
    </source>
</evidence>
<accession>A0A2J6PIL3</accession>
<proteinExistence type="predicted"/>
<reference evidence="3 4" key="1">
    <citation type="submission" date="2016-05" db="EMBL/GenBank/DDBJ databases">
        <title>A degradative enzymes factory behind the ericoid mycorrhizal symbiosis.</title>
        <authorList>
            <consortium name="DOE Joint Genome Institute"/>
            <person name="Martino E."/>
            <person name="Morin E."/>
            <person name="Grelet G."/>
            <person name="Kuo A."/>
            <person name="Kohler A."/>
            <person name="Daghino S."/>
            <person name="Barry K."/>
            <person name="Choi C."/>
            <person name="Cichocki N."/>
            <person name="Clum A."/>
            <person name="Copeland A."/>
            <person name="Hainaut M."/>
            <person name="Haridas S."/>
            <person name="Labutti K."/>
            <person name="Lindquist E."/>
            <person name="Lipzen A."/>
            <person name="Khouja H.-R."/>
            <person name="Murat C."/>
            <person name="Ohm R."/>
            <person name="Olson A."/>
            <person name="Spatafora J."/>
            <person name="Veneault-Fourrey C."/>
            <person name="Henrissat B."/>
            <person name="Grigoriev I."/>
            <person name="Martin F."/>
            <person name="Perotto S."/>
        </authorList>
    </citation>
    <scope>NUCLEOTIDE SEQUENCE [LARGE SCALE GENOMIC DNA]</scope>
    <source>
        <strain evidence="3 4">UAMH 7357</strain>
    </source>
</reference>
<feature type="coiled-coil region" evidence="1">
    <location>
        <begin position="64"/>
        <end position="91"/>
    </location>
</feature>
<dbReference type="Proteomes" id="UP000235672">
    <property type="component" value="Unassembled WGS sequence"/>
</dbReference>
<name>A0A2J6PIL3_9HELO</name>
<feature type="region of interest" description="Disordered" evidence="2">
    <location>
        <begin position="126"/>
        <end position="148"/>
    </location>
</feature>
<organism evidence="3 4">
    <name type="scientific">Hyaloscypha hepaticicola</name>
    <dbReference type="NCBI Taxonomy" id="2082293"/>
    <lineage>
        <taxon>Eukaryota</taxon>
        <taxon>Fungi</taxon>
        <taxon>Dikarya</taxon>
        <taxon>Ascomycota</taxon>
        <taxon>Pezizomycotina</taxon>
        <taxon>Leotiomycetes</taxon>
        <taxon>Helotiales</taxon>
        <taxon>Hyaloscyphaceae</taxon>
        <taxon>Hyaloscypha</taxon>
    </lineage>
</organism>
<gene>
    <name evidence="3" type="ORF">NA56DRAFT_651333</name>
</gene>
<dbReference type="EMBL" id="KZ613526">
    <property type="protein sequence ID" value="PMD13867.1"/>
    <property type="molecule type" value="Genomic_DNA"/>
</dbReference>
<protein>
    <submittedName>
        <fullName evidence="3">Uncharacterized protein</fullName>
    </submittedName>
</protein>
<evidence type="ECO:0000256" key="2">
    <source>
        <dbReference type="SAM" id="MobiDB-lite"/>
    </source>
</evidence>
<dbReference type="OrthoDB" id="3541874at2759"/>